<dbReference type="SUPFAM" id="SSF55874">
    <property type="entry name" value="ATPase domain of HSP90 chaperone/DNA topoisomerase II/histidine kinase"/>
    <property type="match status" value="1"/>
</dbReference>
<feature type="region of interest" description="Disordered" evidence="2">
    <location>
        <begin position="66"/>
        <end position="86"/>
    </location>
</feature>
<feature type="domain" description="Histidine kinase/HSP90-like ATPase" evidence="3">
    <location>
        <begin position="16"/>
        <end position="126"/>
    </location>
</feature>
<dbReference type="InterPro" id="IPR050267">
    <property type="entry name" value="Anti-sigma-factor_SerPK"/>
</dbReference>
<comment type="caution">
    <text evidence="4">The sequence shown here is derived from an EMBL/GenBank/DDBJ whole genome shotgun (WGS) entry which is preliminary data.</text>
</comment>
<keyword evidence="4" id="KW-0067">ATP-binding</keyword>
<accession>A0ABT8EZ61</accession>
<dbReference type="InterPro" id="IPR003594">
    <property type="entry name" value="HATPase_dom"/>
</dbReference>
<feature type="compositionally biased region" description="Low complexity" evidence="2">
    <location>
        <begin position="316"/>
        <end position="326"/>
    </location>
</feature>
<dbReference type="Pfam" id="PF13581">
    <property type="entry name" value="HATPase_c_2"/>
    <property type="match status" value="1"/>
</dbReference>
<dbReference type="CDD" id="cd16936">
    <property type="entry name" value="HATPase_RsbW-like"/>
    <property type="match status" value="1"/>
</dbReference>
<evidence type="ECO:0000256" key="2">
    <source>
        <dbReference type="SAM" id="MobiDB-lite"/>
    </source>
</evidence>
<dbReference type="GO" id="GO:0005524">
    <property type="term" value="F:ATP binding"/>
    <property type="evidence" value="ECO:0007669"/>
    <property type="project" value="UniProtKB-KW"/>
</dbReference>
<dbReference type="Gene3D" id="3.30.565.10">
    <property type="entry name" value="Histidine kinase-like ATPase, C-terminal domain"/>
    <property type="match status" value="1"/>
</dbReference>
<keyword evidence="4" id="KW-0547">Nucleotide-binding</keyword>
<dbReference type="RefSeq" id="WP_300962671.1">
    <property type="nucleotide sequence ID" value="NZ_JAUHJR010000011.1"/>
</dbReference>
<gene>
    <name evidence="4" type="ORF">QWY29_18505</name>
</gene>
<protein>
    <submittedName>
        <fullName evidence="4">ATP-binding protein</fullName>
    </submittedName>
</protein>
<dbReference type="PANTHER" id="PTHR35526:SF3">
    <property type="entry name" value="ANTI-SIGMA-F FACTOR RSBW"/>
    <property type="match status" value="1"/>
</dbReference>
<evidence type="ECO:0000256" key="1">
    <source>
        <dbReference type="ARBA" id="ARBA00022527"/>
    </source>
</evidence>
<feature type="region of interest" description="Disordered" evidence="2">
    <location>
        <begin position="302"/>
        <end position="326"/>
    </location>
</feature>
<proteinExistence type="predicted"/>
<organism evidence="4 5">
    <name type="scientific">Nocardioides abyssi</name>
    <dbReference type="NCBI Taxonomy" id="3058370"/>
    <lineage>
        <taxon>Bacteria</taxon>
        <taxon>Bacillati</taxon>
        <taxon>Actinomycetota</taxon>
        <taxon>Actinomycetes</taxon>
        <taxon>Propionibacteriales</taxon>
        <taxon>Nocardioidaceae</taxon>
        <taxon>Nocardioides</taxon>
    </lineage>
</organism>
<evidence type="ECO:0000313" key="5">
    <source>
        <dbReference type="Proteomes" id="UP001168537"/>
    </source>
</evidence>
<dbReference type="EMBL" id="JAUHJR010000011">
    <property type="protein sequence ID" value="MDN4163369.1"/>
    <property type="molecule type" value="Genomic_DNA"/>
</dbReference>
<keyword evidence="5" id="KW-1185">Reference proteome</keyword>
<feature type="compositionally biased region" description="Basic and acidic residues" evidence="2">
    <location>
        <begin position="70"/>
        <end position="79"/>
    </location>
</feature>
<dbReference type="InterPro" id="IPR036890">
    <property type="entry name" value="HATPase_C_sf"/>
</dbReference>
<sequence length="343" mass="37330">MPLNRPALSLGPGPRGVQDARRWVVATCRDIGREDLVECAELGVSELVTNALLHGEQPIQVRVRGTAQHPRVEVRDGSTERPVLPTPVAEDEDDLLLTFGRGLSIVARSADAWGAEIEEDGKTVWFAPAAAFSEDDGPEGVVTGAVEEPAPVPTDDRDLVEIPVVGVPLRAYAAFHRHYRELRREVRLLALAHEADYPLAKDLSDLFGSLERQLRDGIGSEQIEHAQAAGREVADLRIVMPRRGAQTIDRFLDLLDLADEFCRQQRLLSLARTPEQRDFQRWFLGELVHQAHGSAPCPWRGGDGIGSAVPEGTAPHAQAAHSAAHSAAQLEIAAEPGRQSSVS</sequence>
<dbReference type="Proteomes" id="UP001168537">
    <property type="component" value="Unassembled WGS sequence"/>
</dbReference>
<evidence type="ECO:0000313" key="4">
    <source>
        <dbReference type="EMBL" id="MDN4163369.1"/>
    </source>
</evidence>
<dbReference type="PANTHER" id="PTHR35526">
    <property type="entry name" value="ANTI-SIGMA-F FACTOR RSBW-RELATED"/>
    <property type="match status" value="1"/>
</dbReference>
<reference evidence="4" key="1">
    <citation type="submission" date="2023-06" db="EMBL/GenBank/DDBJ databases">
        <title>Draft genome sequence of Nocardioides sp. SOB72.</title>
        <authorList>
            <person name="Zhang G."/>
        </authorList>
    </citation>
    <scope>NUCLEOTIDE SEQUENCE</scope>
    <source>
        <strain evidence="4">SOB72</strain>
    </source>
</reference>
<keyword evidence="1" id="KW-0723">Serine/threonine-protein kinase</keyword>
<evidence type="ECO:0000259" key="3">
    <source>
        <dbReference type="Pfam" id="PF13581"/>
    </source>
</evidence>
<keyword evidence="1" id="KW-0808">Transferase</keyword>
<keyword evidence="1" id="KW-0418">Kinase</keyword>
<name>A0ABT8EZ61_9ACTN</name>